<keyword evidence="1" id="KW-0812">Transmembrane</keyword>
<dbReference type="EMBL" id="PDBW01000001">
    <property type="protein sequence ID" value="PFH03472.1"/>
    <property type="molecule type" value="Genomic_DNA"/>
</dbReference>
<dbReference type="Proteomes" id="UP000223596">
    <property type="component" value="Unassembled WGS sequence"/>
</dbReference>
<dbReference type="Pfam" id="PF19777">
    <property type="entry name" value="DUF6263"/>
    <property type="match status" value="1"/>
</dbReference>
<evidence type="ECO:0008006" key="4">
    <source>
        <dbReference type="Google" id="ProtNLM"/>
    </source>
</evidence>
<evidence type="ECO:0000313" key="3">
    <source>
        <dbReference type="Proteomes" id="UP000223596"/>
    </source>
</evidence>
<accession>A0AB36THX4</accession>
<sequence>MKSKRILVVLVATVMVFSLISCNLGLALYINAKAGESYKYHVETVQTVDVKQNGQKITTNQNIAFDFIATVNEVDSEGNLTVEYKYDAMKFDMDANGINESFDSKDANSDNPMAAIYNSFIGKGFTAKMTKYGEVKEIGGVDDLLNSIVDSVDLGDDEGAQNLKEKIKESLGGSFSDEAMKSYVQSAVIFPENDGMKVGDSWTANNSIKSIIDVNMTITYTLDKIEGDTAYISVEADFKTDPSKPIEYMGMELVSDLSGTMTGDVKVNTKNGFLSEGEIIQQISGNMSLVIPAMEGIESQTLELPMESKVTITYSTTKM</sequence>
<dbReference type="RefSeq" id="WP_003511981.1">
    <property type="nucleotide sequence ID" value="NZ_CP013828.1"/>
</dbReference>
<dbReference type="GeneID" id="35803179"/>
<evidence type="ECO:0000256" key="1">
    <source>
        <dbReference type="SAM" id="Phobius"/>
    </source>
</evidence>
<keyword evidence="1" id="KW-1133">Transmembrane helix</keyword>
<gene>
    <name evidence="2" type="ORF">M972_112283</name>
</gene>
<reference evidence="2 3" key="1">
    <citation type="submission" date="2017-09" db="EMBL/GenBank/DDBJ databases">
        <title>Evaluation of Pacific Biosciences Sequencing Technology to Finishing C. thermocellum Genome Sequences.</title>
        <authorList>
            <person name="Brown S."/>
        </authorList>
    </citation>
    <scope>NUCLEOTIDE SEQUENCE [LARGE SCALE GENOMIC DNA]</scope>
    <source>
        <strain evidence="2 3">AD2</strain>
    </source>
</reference>
<keyword evidence="1" id="KW-0472">Membrane</keyword>
<feature type="transmembrane region" description="Helical" evidence="1">
    <location>
        <begin position="7"/>
        <end position="30"/>
    </location>
</feature>
<name>A0AB36THX4_ACETH</name>
<protein>
    <recommendedName>
        <fullName evidence="4">Lipoprotein</fullName>
    </recommendedName>
</protein>
<dbReference type="AlphaFoldDB" id="A0AB36THX4"/>
<organism evidence="2 3">
    <name type="scientific">Acetivibrio thermocellus AD2</name>
    <dbReference type="NCBI Taxonomy" id="1138384"/>
    <lineage>
        <taxon>Bacteria</taxon>
        <taxon>Bacillati</taxon>
        <taxon>Bacillota</taxon>
        <taxon>Clostridia</taxon>
        <taxon>Eubacteriales</taxon>
        <taxon>Oscillospiraceae</taxon>
        <taxon>Acetivibrio</taxon>
    </lineage>
</organism>
<dbReference type="PROSITE" id="PS51257">
    <property type="entry name" value="PROKAR_LIPOPROTEIN"/>
    <property type="match status" value="1"/>
</dbReference>
<proteinExistence type="predicted"/>
<comment type="caution">
    <text evidence="2">The sequence shown here is derived from an EMBL/GenBank/DDBJ whole genome shotgun (WGS) entry which is preliminary data.</text>
</comment>
<evidence type="ECO:0000313" key="2">
    <source>
        <dbReference type="EMBL" id="PFH03472.1"/>
    </source>
</evidence>
<dbReference type="InterPro" id="IPR046230">
    <property type="entry name" value="DUF6263"/>
</dbReference>